<dbReference type="EMBL" id="CAJNON010000126">
    <property type="protein sequence ID" value="CAF1003062.1"/>
    <property type="molecule type" value="Genomic_DNA"/>
</dbReference>
<dbReference type="AlphaFoldDB" id="A0A814GY78"/>
<feature type="repeat" description="NHL" evidence="2">
    <location>
        <begin position="206"/>
        <end position="237"/>
    </location>
</feature>
<dbReference type="Proteomes" id="UP000663891">
    <property type="component" value="Unassembled WGS sequence"/>
</dbReference>
<protein>
    <submittedName>
        <fullName evidence="4">Uncharacterized protein</fullName>
    </submittedName>
</protein>
<keyword evidence="3" id="KW-0175">Coiled coil</keyword>
<evidence type="ECO:0000256" key="2">
    <source>
        <dbReference type="PROSITE-ProRule" id="PRU00504"/>
    </source>
</evidence>
<dbReference type="CDD" id="cd05819">
    <property type="entry name" value="NHL"/>
    <property type="match status" value="1"/>
</dbReference>
<dbReference type="Pfam" id="PF01436">
    <property type="entry name" value="NHL"/>
    <property type="match status" value="2"/>
</dbReference>
<dbReference type="OrthoDB" id="10270059at2759"/>
<dbReference type="Proteomes" id="UP000663881">
    <property type="component" value="Unassembled WGS sequence"/>
</dbReference>
<evidence type="ECO:0000313" key="5">
    <source>
        <dbReference type="EMBL" id="CAF4067636.1"/>
    </source>
</evidence>
<dbReference type="Gene3D" id="2.40.10.500">
    <property type="match status" value="1"/>
</dbReference>
<sequence length="481" mass="55281">MTTDYKKPQCLNCPKDKTTSKCTGCLQDFCYNHLTYHRQELSRQLEHIELNRDVVNQKLHKQTNLVSNDKFIKQINQWEQDSIKIIQQTANECRQLLMDYRNQYYDKIEIHLKKFSEQIREIRQENNFDETDLNQFKEKFKQIQRQLQQPPNVSLKHDMTPLIYKISVVRSSGKIVSSKNINKNTKWKQNGLTVVGGNVGDKKLNQLYFPQGIYIDNDDLIYIADYENHRIVEWKSNMNISRTIAGGNGQGNRIDQINSPTDVIVDKSNDCLLICDAGNRRVVRWSRRINIHQETIINDIDCIGLTMDNKGDIYVSDCLKNEVRRWTQGDIDGTIVAGGNGKGDKLNQLSCPTYIFVDENYAVYVSDCNNNRVMKWIKDAKEGIIVAGGQGQGDSLTQLSLPQGVIVDHLGNVYVADSLNHRIMRWLRDSHEGSIVVGGNKEGEKANQFNCSVSLSLDRHGNLYVVDYNNHRVQKFDIDSS</sequence>
<dbReference type="EMBL" id="CAJOAY010004383">
    <property type="protein sequence ID" value="CAF4067636.1"/>
    <property type="molecule type" value="Genomic_DNA"/>
</dbReference>
<evidence type="ECO:0000313" key="4">
    <source>
        <dbReference type="EMBL" id="CAF1003062.1"/>
    </source>
</evidence>
<dbReference type="SUPFAM" id="SSF101898">
    <property type="entry name" value="NHL repeat"/>
    <property type="match status" value="1"/>
</dbReference>
<accession>A0A814GY78</accession>
<feature type="coiled-coil region" evidence="3">
    <location>
        <begin position="105"/>
        <end position="139"/>
    </location>
</feature>
<gene>
    <name evidence="5" type="ORF">OKA104_LOCUS33773</name>
    <name evidence="4" type="ORF">VCS650_LOCUS14838</name>
</gene>
<dbReference type="PANTHER" id="PTHR24104:SF25">
    <property type="entry name" value="PROTEIN LIN-41"/>
    <property type="match status" value="1"/>
</dbReference>
<dbReference type="InterPro" id="IPR011042">
    <property type="entry name" value="6-blade_b-propeller_TolB-like"/>
</dbReference>
<name>A0A814GY78_9BILA</name>
<dbReference type="PANTHER" id="PTHR24104">
    <property type="entry name" value="E3 UBIQUITIN-PROTEIN LIGASE NHLRC1-RELATED"/>
    <property type="match status" value="1"/>
</dbReference>
<dbReference type="Gene3D" id="2.120.10.30">
    <property type="entry name" value="TolB, C-terminal domain"/>
    <property type="match status" value="2"/>
</dbReference>
<dbReference type="InterPro" id="IPR050952">
    <property type="entry name" value="TRIM-NHL_E3_ligases"/>
</dbReference>
<comment type="caution">
    <text evidence="4">The sequence shown here is derived from an EMBL/GenBank/DDBJ whole genome shotgun (WGS) entry which is preliminary data.</text>
</comment>
<evidence type="ECO:0000256" key="3">
    <source>
        <dbReference type="SAM" id="Coils"/>
    </source>
</evidence>
<dbReference type="PROSITE" id="PS51125">
    <property type="entry name" value="NHL"/>
    <property type="match status" value="2"/>
</dbReference>
<dbReference type="GO" id="GO:0008270">
    <property type="term" value="F:zinc ion binding"/>
    <property type="evidence" value="ECO:0007669"/>
    <property type="project" value="UniProtKB-KW"/>
</dbReference>
<organism evidence="4 6">
    <name type="scientific">Adineta steineri</name>
    <dbReference type="NCBI Taxonomy" id="433720"/>
    <lineage>
        <taxon>Eukaryota</taxon>
        <taxon>Metazoa</taxon>
        <taxon>Spiralia</taxon>
        <taxon>Gnathifera</taxon>
        <taxon>Rotifera</taxon>
        <taxon>Eurotatoria</taxon>
        <taxon>Bdelloidea</taxon>
        <taxon>Adinetida</taxon>
        <taxon>Adinetidae</taxon>
        <taxon>Adineta</taxon>
    </lineage>
</organism>
<reference evidence="4" key="1">
    <citation type="submission" date="2021-02" db="EMBL/GenBank/DDBJ databases">
        <authorList>
            <person name="Nowell W R."/>
        </authorList>
    </citation>
    <scope>NUCLEOTIDE SEQUENCE</scope>
</reference>
<evidence type="ECO:0000313" key="6">
    <source>
        <dbReference type="Proteomes" id="UP000663891"/>
    </source>
</evidence>
<feature type="repeat" description="NHL" evidence="2">
    <location>
        <begin position="441"/>
        <end position="479"/>
    </location>
</feature>
<keyword evidence="1" id="KW-0677">Repeat</keyword>
<proteinExistence type="predicted"/>
<dbReference type="InterPro" id="IPR001258">
    <property type="entry name" value="NHL_repeat"/>
</dbReference>
<evidence type="ECO:0000256" key="1">
    <source>
        <dbReference type="ARBA" id="ARBA00022737"/>
    </source>
</evidence>